<comment type="caution">
    <text evidence="1">The sequence shown here is derived from an EMBL/GenBank/DDBJ whole genome shotgun (WGS) entry which is preliminary data.</text>
</comment>
<proteinExistence type="predicted"/>
<keyword evidence="2" id="KW-1185">Reference proteome</keyword>
<protein>
    <submittedName>
        <fullName evidence="1">Uncharacterized protein</fullName>
    </submittedName>
</protein>
<organism evidence="1 2">
    <name type="scientific">Humicola insolens</name>
    <name type="common">Soft-rot fungus</name>
    <dbReference type="NCBI Taxonomy" id="85995"/>
    <lineage>
        <taxon>Eukaryota</taxon>
        <taxon>Fungi</taxon>
        <taxon>Dikarya</taxon>
        <taxon>Ascomycota</taxon>
        <taxon>Pezizomycotina</taxon>
        <taxon>Sordariomycetes</taxon>
        <taxon>Sordariomycetidae</taxon>
        <taxon>Sordariales</taxon>
        <taxon>Chaetomiaceae</taxon>
        <taxon>Mycothermus</taxon>
    </lineage>
</organism>
<dbReference type="Proteomes" id="UP001583172">
    <property type="component" value="Unassembled WGS sequence"/>
</dbReference>
<sequence length="59" mass="6905">MKGAVLKLDLEGHQHYLPCEHLPPPEIILVDDSLRRAVLTGRRSRRTRLLYHDTYAARR</sequence>
<dbReference type="EMBL" id="JAZGSY010000337">
    <property type="protein sequence ID" value="KAL1837024.1"/>
    <property type="molecule type" value="Genomic_DNA"/>
</dbReference>
<evidence type="ECO:0000313" key="2">
    <source>
        <dbReference type="Proteomes" id="UP001583172"/>
    </source>
</evidence>
<reference evidence="1 2" key="1">
    <citation type="journal article" date="2024" name="Commun. Biol.">
        <title>Comparative genomic analysis of thermophilic fungi reveals convergent evolutionary adaptations and gene losses.</title>
        <authorList>
            <person name="Steindorff A.S."/>
            <person name="Aguilar-Pontes M.V."/>
            <person name="Robinson A.J."/>
            <person name="Andreopoulos B."/>
            <person name="LaButti K."/>
            <person name="Kuo A."/>
            <person name="Mondo S."/>
            <person name="Riley R."/>
            <person name="Otillar R."/>
            <person name="Haridas S."/>
            <person name="Lipzen A."/>
            <person name="Grimwood J."/>
            <person name="Schmutz J."/>
            <person name="Clum A."/>
            <person name="Reid I.D."/>
            <person name="Moisan M.C."/>
            <person name="Butler G."/>
            <person name="Nguyen T.T.M."/>
            <person name="Dewar K."/>
            <person name="Conant G."/>
            <person name="Drula E."/>
            <person name="Henrissat B."/>
            <person name="Hansel C."/>
            <person name="Singer S."/>
            <person name="Hutchinson M.I."/>
            <person name="de Vries R.P."/>
            <person name="Natvig D.O."/>
            <person name="Powell A.J."/>
            <person name="Tsang A."/>
            <person name="Grigoriev I.V."/>
        </authorList>
    </citation>
    <scope>NUCLEOTIDE SEQUENCE [LARGE SCALE GENOMIC DNA]</scope>
    <source>
        <strain evidence="1 2">CBS 620.91</strain>
    </source>
</reference>
<name>A0ABR3V5J1_HUMIN</name>
<evidence type="ECO:0000313" key="1">
    <source>
        <dbReference type="EMBL" id="KAL1837024.1"/>
    </source>
</evidence>
<gene>
    <name evidence="1" type="ORF">VTJ49DRAFT_4348</name>
</gene>
<accession>A0ABR3V5J1</accession>